<name>C8NDY4_9LACT</name>
<sequence length="126" mass="14975">MWYIVWALFMAYGIYLFVLIWMRQSSAKVVSAEEFGKDLRHGQLIDVREKDEFKAAHILGARNIPYSQFKERFMELRKDQPIYLYEEGVSIAGRCAYRLKKNGYTNIFILKHGFEAWNGKVKKREN</sequence>
<dbReference type="SUPFAM" id="SSF52821">
    <property type="entry name" value="Rhodanese/Cell cycle control phosphatase"/>
    <property type="match status" value="1"/>
</dbReference>
<dbReference type="HOGENOM" id="CLU_089574_1_3_9"/>
<feature type="transmembrane region" description="Helical" evidence="1">
    <location>
        <begin position="6"/>
        <end position="22"/>
    </location>
</feature>
<feature type="domain" description="Rhodanese" evidence="2">
    <location>
        <begin position="38"/>
        <end position="126"/>
    </location>
</feature>
<dbReference type="RefSeq" id="WP_005605055.1">
    <property type="nucleotide sequence ID" value="NZ_CP102283.1"/>
</dbReference>
<dbReference type="GeneID" id="78411604"/>
<accession>C8NDY4</accession>
<dbReference type="SMART" id="SM00450">
    <property type="entry name" value="RHOD"/>
    <property type="match status" value="1"/>
</dbReference>
<dbReference type="PANTHER" id="PTHR43031">
    <property type="entry name" value="FAD-DEPENDENT OXIDOREDUCTASE"/>
    <property type="match status" value="1"/>
</dbReference>
<dbReference type="InterPro" id="IPR036873">
    <property type="entry name" value="Rhodanese-like_dom_sf"/>
</dbReference>
<evidence type="ECO:0000259" key="2">
    <source>
        <dbReference type="PROSITE" id="PS50206"/>
    </source>
</evidence>
<dbReference type="EMBL" id="ACKZ01000007">
    <property type="protein sequence ID" value="EEW38136.1"/>
    <property type="molecule type" value="Genomic_DNA"/>
</dbReference>
<dbReference type="CDD" id="cd00158">
    <property type="entry name" value="RHOD"/>
    <property type="match status" value="1"/>
</dbReference>
<keyword evidence="1" id="KW-1133">Transmembrane helix</keyword>
<evidence type="ECO:0000313" key="3">
    <source>
        <dbReference type="EMBL" id="EEW38136.1"/>
    </source>
</evidence>
<dbReference type="AlphaFoldDB" id="C8NDY4"/>
<gene>
    <name evidence="3" type="ORF">HMPREF0444_0129</name>
</gene>
<dbReference type="eggNOG" id="COG0607">
    <property type="taxonomic scope" value="Bacteria"/>
</dbReference>
<keyword evidence="1" id="KW-0472">Membrane</keyword>
<comment type="caution">
    <text evidence="3">The sequence shown here is derived from an EMBL/GenBank/DDBJ whole genome shotgun (WGS) entry which is preliminary data.</text>
</comment>
<keyword evidence="1" id="KW-0812">Transmembrane</keyword>
<organism evidence="3 4">
    <name type="scientific">Granulicatella adiacens ATCC 49175</name>
    <dbReference type="NCBI Taxonomy" id="638301"/>
    <lineage>
        <taxon>Bacteria</taxon>
        <taxon>Bacillati</taxon>
        <taxon>Bacillota</taxon>
        <taxon>Bacilli</taxon>
        <taxon>Lactobacillales</taxon>
        <taxon>Carnobacteriaceae</taxon>
        <taxon>Granulicatella</taxon>
    </lineage>
</organism>
<proteinExistence type="predicted"/>
<dbReference type="Gene3D" id="3.40.250.10">
    <property type="entry name" value="Rhodanese-like domain"/>
    <property type="match status" value="1"/>
</dbReference>
<dbReference type="PROSITE" id="PS50206">
    <property type="entry name" value="RHODANESE_3"/>
    <property type="match status" value="1"/>
</dbReference>
<dbReference type="STRING" id="638301.HMPREF0444_0129"/>
<keyword evidence="4" id="KW-1185">Reference proteome</keyword>
<dbReference type="Pfam" id="PF00581">
    <property type="entry name" value="Rhodanese"/>
    <property type="match status" value="1"/>
</dbReference>
<dbReference type="PANTHER" id="PTHR43031:SF18">
    <property type="entry name" value="RHODANESE-RELATED SULFURTRANSFERASES"/>
    <property type="match status" value="1"/>
</dbReference>
<protein>
    <submittedName>
        <fullName evidence="3">Rhodanese-like protein</fullName>
    </submittedName>
</protein>
<dbReference type="InterPro" id="IPR050229">
    <property type="entry name" value="GlpE_sulfurtransferase"/>
</dbReference>
<reference evidence="3 4" key="1">
    <citation type="submission" date="2009-08" db="EMBL/GenBank/DDBJ databases">
        <authorList>
            <person name="Muzny D."/>
            <person name="Qin X."/>
            <person name="Deng J."/>
            <person name="Jiang H."/>
            <person name="Liu Y."/>
            <person name="Qu J."/>
            <person name="Song X.-Z."/>
            <person name="Zhang L."/>
            <person name="Thornton R."/>
            <person name="Coyle M."/>
            <person name="Francisco L."/>
            <person name="Jackson L."/>
            <person name="Javaid M."/>
            <person name="Korchina V."/>
            <person name="Kovar C."/>
            <person name="Mata R."/>
            <person name="Mathew T."/>
            <person name="Ngo R."/>
            <person name="Nguyen L."/>
            <person name="Nguyen N."/>
            <person name="Okwuonu G."/>
            <person name="Ongeri F."/>
            <person name="Pham C."/>
            <person name="Simmons D."/>
            <person name="Wilczek-Boney K."/>
            <person name="Hale W."/>
            <person name="Jakkamsetti A."/>
            <person name="Pham P."/>
            <person name="Ruth R."/>
            <person name="San Lucas F."/>
            <person name="Warren J."/>
            <person name="Zhang J."/>
            <person name="Zhao Z."/>
            <person name="Zhou C."/>
            <person name="Zhu D."/>
            <person name="Lee S."/>
            <person name="Bess C."/>
            <person name="Blankenburg K."/>
            <person name="Forbes L."/>
            <person name="Fu Q."/>
            <person name="Gubbala S."/>
            <person name="Hirani K."/>
            <person name="Jayaseelan J.C."/>
            <person name="Lara F."/>
            <person name="Munidasa M."/>
            <person name="Palculict T."/>
            <person name="Patil S."/>
            <person name="Pu L.-L."/>
            <person name="Saada N."/>
            <person name="Tang L."/>
            <person name="Weissenberger G."/>
            <person name="Zhu Y."/>
            <person name="Hemphill L."/>
            <person name="Shang Y."/>
            <person name="Youmans B."/>
            <person name="Ayvaz T."/>
            <person name="Ross M."/>
            <person name="Santibanez J."/>
            <person name="Aqrawi P."/>
            <person name="Gross S."/>
            <person name="Joshi V."/>
            <person name="Fowler G."/>
            <person name="Nazareth L."/>
            <person name="Reid J."/>
            <person name="Worley K."/>
            <person name="Petrosino J."/>
            <person name="Highlander S."/>
            <person name="Gibbs R."/>
        </authorList>
    </citation>
    <scope>NUCLEOTIDE SEQUENCE [LARGE SCALE GENOMIC DNA]</scope>
    <source>
        <strain evidence="3 4">ATCC 49175</strain>
    </source>
</reference>
<dbReference type="Proteomes" id="UP000005926">
    <property type="component" value="Unassembled WGS sequence"/>
</dbReference>
<dbReference type="InterPro" id="IPR001763">
    <property type="entry name" value="Rhodanese-like_dom"/>
</dbReference>
<evidence type="ECO:0000256" key="1">
    <source>
        <dbReference type="SAM" id="Phobius"/>
    </source>
</evidence>
<evidence type="ECO:0000313" key="4">
    <source>
        <dbReference type="Proteomes" id="UP000005926"/>
    </source>
</evidence>